<evidence type="ECO:0000313" key="6">
    <source>
        <dbReference type="Proteomes" id="UP001139409"/>
    </source>
</evidence>
<evidence type="ECO:0000313" key="5">
    <source>
        <dbReference type="EMBL" id="MCA6077056.1"/>
    </source>
</evidence>
<evidence type="ECO:0000259" key="2">
    <source>
        <dbReference type="Pfam" id="PF13810"/>
    </source>
</evidence>
<comment type="caution">
    <text evidence="3">The sequence shown here is derived from an EMBL/GenBank/DDBJ whole genome shotgun (WGS) entry which is preliminary data.</text>
</comment>
<feature type="domain" description="DUF4185" evidence="2">
    <location>
        <begin position="37"/>
        <end position="292"/>
    </location>
</feature>
<feature type="chain" id="PRO_5041155334" evidence="1">
    <location>
        <begin position="24"/>
        <end position="356"/>
    </location>
</feature>
<evidence type="ECO:0000313" key="3">
    <source>
        <dbReference type="EMBL" id="MCA6074751.1"/>
    </source>
</evidence>
<dbReference type="InterPro" id="IPR023296">
    <property type="entry name" value="Glyco_hydro_beta-prop_sf"/>
</dbReference>
<dbReference type="Pfam" id="PF13810">
    <property type="entry name" value="DUF4185"/>
    <property type="match status" value="1"/>
</dbReference>
<organism evidence="3 6">
    <name type="scientific">Fulvivirga sedimenti</name>
    <dbReference type="NCBI Taxonomy" id="2879465"/>
    <lineage>
        <taxon>Bacteria</taxon>
        <taxon>Pseudomonadati</taxon>
        <taxon>Bacteroidota</taxon>
        <taxon>Cytophagia</taxon>
        <taxon>Cytophagales</taxon>
        <taxon>Fulvivirgaceae</taxon>
        <taxon>Fulvivirga</taxon>
    </lineage>
</organism>
<dbReference type="SUPFAM" id="SSF75005">
    <property type="entry name" value="Arabinanase/levansucrase/invertase"/>
    <property type="match status" value="1"/>
</dbReference>
<proteinExistence type="predicted"/>
<protein>
    <submittedName>
        <fullName evidence="3">DUF4185 domain-containing protein</fullName>
    </submittedName>
</protein>
<keyword evidence="1" id="KW-0732">Signal</keyword>
<reference evidence="3" key="1">
    <citation type="submission" date="2021-09" db="EMBL/GenBank/DDBJ databases">
        <title>Fulvivirga sp. isolated from coastal sediment.</title>
        <authorList>
            <person name="Yu H."/>
        </authorList>
    </citation>
    <scope>NUCLEOTIDE SEQUENCE</scope>
    <source>
        <strain evidence="3">1062</strain>
    </source>
</reference>
<dbReference type="EMBL" id="JAIXNE010000002">
    <property type="protein sequence ID" value="MCA6074751.1"/>
    <property type="molecule type" value="Genomic_DNA"/>
</dbReference>
<dbReference type="EMBL" id="JAIXNE010000003">
    <property type="protein sequence ID" value="MCA6075928.1"/>
    <property type="molecule type" value="Genomic_DNA"/>
</dbReference>
<accession>A0A9X1HMU2</accession>
<dbReference type="Proteomes" id="UP001139409">
    <property type="component" value="Unassembled WGS sequence"/>
</dbReference>
<dbReference type="RefSeq" id="WP_225697864.1">
    <property type="nucleotide sequence ID" value="NZ_JAIXNE010000002.1"/>
</dbReference>
<keyword evidence="6" id="KW-1185">Reference proteome</keyword>
<dbReference type="AlphaFoldDB" id="A0A9X1HMU2"/>
<dbReference type="InterPro" id="IPR025442">
    <property type="entry name" value="DUF4185"/>
</dbReference>
<dbReference type="EMBL" id="JAIXNE010000004">
    <property type="protein sequence ID" value="MCA6077056.1"/>
    <property type="molecule type" value="Genomic_DNA"/>
</dbReference>
<evidence type="ECO:0000256" key="1">
    <source>
        <dbReference type="SAM" id="SignalP"/>
    </source>
</evidence>
<feature type="signal peptide" evidence="1">
    <location>
        <begin position="1"/>
        <end position="23"/>
    </location>
</feature>
<sequence length="356" mass="41480">MKNLTFATSIICLSVLFKSHLSAQCIPNFPYKDGWMGGDYAISVLLPDERTLWLFSDTFIAPIGENSRKNAVMIANTMAVSSCNEDKWNIRYDWNRKKPDEPQAIFLHNDPSHKYWPADVFISDNTLWVILSDIGPKPEATSDDLFDFKHYGTTIAKIENYGDPISDWLIEYSPWEEDFVPKEWVQGIMHEGYYYVFYSDNDRILLSRLFINDYEERLEYWSEDLSWKRGFNKTDAAVLFTDKVGGSLTYHSEKKEWILIYGPNFLSNRIMYRTATDLTGPWSDPYVLLETEENTPGTHRFKSTNFCYGAHEQNQFNHEDMIVITYDCNSSSIDSLINDLSIYHPRAIHINYPSSR</sequence>
<gene>
    <name evidence="3" type="ORF">LDX50_07705</name>
    <name evidence="4" type="ORF">LDX50_13675</name>
    <name evidence="5" type="ORF">LDX50_19395</name>
</gene>
<evidence type="ECO:0000313" key="4">
    <source>
        <dbReference type="EMBL" id="MCA6075928.1"/>
    </source>
</evidence>
<name>A0A9X1HMU2_9BACT</name>